<dbReference type="SUPFAM" id="SSF56112">
    <property type="entry name" value="Protein kinase-like (PK-like)"/>
    <property type="match status" value="1"/>
</dbReference>
<evidence type="ECO:0000256" key="2">
    <source>
        <dbReference type="ARBA" id="ARBA00022527"/>
    </source>
</evidence>
<dbReference type="Proteomes" id="UP000516260">
    <property type="component" value="Chromosome 2"/>
</dbReference>
<dbReference type="GO" id="GO:0005524">
    <property type="term" value="F:ATP binding"/>
    <property type="evidence" value="ECO:0007669"/>
    <property type="project" value="UniProtKB-KW"/>
</dbReference>
<evidence type="ECO:0000256" key="3">
    <source>
        <dbReference type="ARBA" id="ARBA00022741"/>
    </source>
</evidence>
<dbReference type="PANTHER" id="PTHR48012:SF30">
    <property type="entry name" value="NON-SPECIFIC SERINE_THREONINE PROTEIN KINASE"/>
    <property type="match status" value="1"/>
</dbReference>
<dbReference type="GO" id="GO:0005737">
    <property type="term" value="C:cytoplasm"/>
    <property type="evidence" value="ECO:0007669"/>
    <property type="project" value="TreeGrafter"/>
</dbReference>
<dbReference type="Gene3D" id="1.10.510.10">
    <property type="entry name" value="Transferase(Phosphotransferase) domain 1"/>
    <property type="match status" value="1"/>
</dbReference>
<comment type="caution">
    <text evidence="7">The sequence shown here is derived from an EMBL/GenBank/DDBJ whole genome shotgun (WGS) entry which is preliminary data.</text>
</comment>
<evidence type="ECO:0000256" key="4">
    <source>
        <dbReference type="ARBA" id="ARBA00022777"/>
    </source>
</evidence>
<protein>
    <recommendedName>
        <fullName evidence="6">Protein kinase domain-containing protein</fullName>
    </recommendedName>
</protein>
<dbReference type="PROSITE" id="PS50011">
    <property type="entry name" value="PROTEIN_KINASE_DOM"/>
    <property type="match status" value="1"/>
</dbReference>
<dbReference type="InterPro" id="IPR011009">
    <property type="entry name" value="Kinase-like_dom_sf"/>
</dbReference>
<keyword evidence="4" id="KW-0418">Kinase</keyword>
<dbReference type="InterPro" id="IPR050629">
    <property type="entry name" value="STE20/SPS1-PAK"/>
</dbReference>
<evidence type="ECO:0000256" key="5">
    <source>
        <dbReference type="ARBA" id="ARBA00022840"/>
    </source>
</evidence>
<keyword evidence="5" id="KW-0067">ATP-binding</keyword>
<name>A0A4Z2BMF5_9TELE</name>
<evidence type="ECO:0000256" key="1">
    <source>
        <dbReference type="ARBA" id="ARBA00008874"/>
    </source>
</evidence>
<keyword evidence="3" id="KW-0547">Nucleotide-binding</keyword>
<feature type="domain" description="Protein kinase" evidence="6">
    <location>
        <begin position="1"/>
        <end position="131"/>
    </location>
</feature>
<accession>A0A4Z2BMF5</accession>
<dbReference type="EMBL" id="SWLE01000012">
    <property type="protein sequence ID" value="TNM93475.1"/>
    <property type="molecule type" value="Genomic_DNA"/>
</dbReference>
<dbReference type="Pfam" id="PF00069">
    <property type="entry name" value="Pkinase"/>
    <property type="match status" value="1"/>
</dbReference>
<dbReference type="GO" id="GO:0008349">
    <property type="term" value="F:MAP kinase kinase kinase kinase activity"/>
    <property type="evidence" value="ECO:0007669"/>
    <property type="project" value="TreeGrafter"/>
</dbReference>
<keyword evidence="4" id="KW-0808">Transferase</keyword>
<reference evidence="7 8" key="1">
    <citation type="submission" date="2019-04" db="EMBL/GenBank/DDBJ databases">
        <title>The sequence and de novo assembly of Takifugu bimaculatus genome using PacBio and Hi-C technologies.</title>
        <authorList>
            <person name="Xu P."/>
            <person name="Liu B."/>
            <person name="Zhou Z."/>
        </authorList>
    </citation>
    <scope>NUCLEOTIDE SEQUENCE [LARGE SCALE GENOMIC DNA]</scope>
    <source>
        <strain evidence="7">TB-2018</strain>
        <tissue evidence="7">Muscle</tissue>
    </source>
</reference>
<comment type="similarity">
    <text evidence="1">Belongs to the protein kinase superfamily. STE Ser/Thr protein kinase family. STE20 subfamily.</text>
</comment>
<dbReference type="AlphaFoldDB" id="A0A4Z2BMF5"/>
<dbReference type="PANTHER" id="PTHR48012">
    <property type="entry name" value="STERILE20-LIKE KINASE, ISOFORM B-RELATED"/>
    <property type="match status" value="1"/>
</dbReference>
<keyword evidence="8" id="KW-1185">Reference proteome</keyword>
<dbReference type="SMART" id="SM00220">
    <property type="entry name" value="S_TKc"/>
    <property type="match status" value="1"/>
</dbReference>
<evidence type="ECO:0000313" key="8">
    <source>
        <dbReference type="Proteomes" id="UP000516260"/>
    </source>
</evidence>
<dbReference type="InterPro" id="IPR000719">
    <property type="entry name" value="Prot_kinase_dom"/>
</dbReference>
<proteinExistence type="inferred from homology"/>
<evidence type="ECO:0000313" key="7">
    <source>
        <dbReference type="EMBL" id="TNM93475.1"/>
    </source>
</evidence>
<organism evidence="7 8">
    <name type="scientific">Takifugu bimaculatus</name>
    <dbReference type="NCBI Taxonomy" id="433685"/>
    <lineage>
        <taxon>Eukaryota</taxon>
        <taxon>Metazoa</taxon>
        <taxon>Chordata</taxon>
        <taxon>Craniata</taxon>
        <taxon>Vertebrata</taxon>
        <taxon>Euteleostomi</taxon>
        <taxon>Actinopterygii</taxon>
        <taxon>Neopterygii</taxon>
        <taxon>Teleostei</taxon>
        <taxon>Neoteleostei</taxon>
        <taxon>Acanthomorphata</taxon>
        <taxon>Eupercaria</taxon>
        <taxon>Tetraodontiformes</taxon>
        <taxon>Tetradontoidea</taxon>
        <taxon>Tetraodontidae</taxon>
        <taxon>Takifugu</taxon>
    </lineage>
</organism>
<sequence>MMKECKHKNIVAYFGSYHRVYITYMKPAKCTETLRMAPEVVAVEKKGGYNHLCDIWALGITAIELAELQPPLFDLHPMRALMLMSKSNFQPPRLKDKSKWSSCFQSFVKMAVTKNPRKRPSAETLLQHAFVTQLLTCNLVIELLDMASNPDLHSVHVPNVVDELENGEVTPDKIHSARRRLPAERTRSEEHCKDTCKDTEGRKSALFSPSSASLPAFTSLASSSEDSGLLLRSSCTLKPDGCRRCRLPLSFSVVQVLCHTRHQPVLQRSKPAPTARCNAERNSCHCFSSQKQGPDITRVEQHEEENC</sequence>
<evidence type="ECO:0000259" key="6">
    <source>
        <dbReference type="PROSITE" id="PS50011"/>
    </source>
</evidence>
<keyword evidence="2" id="KW-0723">Serine/threonine-protein kinase</keyword>
<gene>
    <name evidence="7" type="ORF">fugu_001651</name>
</gene>